<dbReference type="Proteomes" id="UP000789901">
    <property type="component" value="Unassembled WGS sequence"/>
</dbReference>
<reference evidence="1 2" key="1">
    <citation type="submission" date="2021-06" db="EMBL/GenBank/DDBJ databases">
        <authorList>
            <person name="Kallberg Y."/>
            <person name="Tangrot J."/>
            <person name="Rosling A."/>
        </authorList>
    </citation>
    <scope>NUCLEOTIDE SEQUENCE [LARGE SCALE GENOMIC DNA]</scope>
    <source>
        <strain evidence="1 2">120-4 pot B 10/14</strain>
    </source>
</reference>
<accession>A0ABN7UY06</accession>
<comment type="caution">
    <text evidence="1">The sequence shown here is derived from an EMBL/GenBank/DDBJ whole genome shotgun (WGS) entry which is preliminary data.</text>
</comment>
<gene>
    <name evidence="1" type="ORF">GMARGA_LOCUS12053</name>
</gene>
<evidence type="ECO:0000313" key="1">
    <source>
        <dbReference type="EMBL" id="CAG8699857.1"/>
    </source>
</evidence>
<proteinExistence type="predicted"/>
<sequence length="40" mass="4792">INLEYNEFVENTIHSMCDPTTKCKLAELFIEDLEAPFYFY</sequence>
<protein>
    <submittedName>
        <fullName evidence="1">35407_t:CDS:1</fullName>
    </submittedName>
</protein>
<name>A0ABN7UY06_GIGMA</name>
<keyword evidence="2" id="KW-1185">Reference proteome</keyword>
<evidence type="ECO:0000313" key="2">
    <source>
        <dbReference type="Proteomes" id="UP000789901"/>
    </source>
</evidence>
<feature type="non-terminal residue" evidence="1">
    <location>
        <position position="40"/>
    </location>
</feature>
<feature type="non-terminal residue" evidence="1">
    <location>
        <position position="1"/>
    </location>
</feature>
<dbReference type="EMBL" id="CAJVQB010007245">
    <property type="protein sequence ID" value="CAG8699857.1"/>
    <property type="molecule type" value="Genomic_DNA"/>
</dbReference>
<organism evidence="1 2">
    <name type="scientific">Gigaspora margarita</name>
    <dbReference type="NCBI Taxonomy" id="4874"/>
    <lineage>
        <taxon>Eukaryota</taxon>
        <taxon>Fungi</taxon>
        <taxon>Fungi incertae sedis</taxon>
        <taxon>Mucoromycota</taxon>
        <taxon>Glomeromycotina</taxon>
        <taxon>Glomeromycetes</taxon>
        <taxon>Diversisporales</taxon>
        <taxon>Gigasporaceae</taxon>
        <taxon>Gigaspora</taxon>
    </lineage>
</organism>